<dbReference type="Pfam" id="PF02540">
    <property type="entry name" value="NAD_synthase"/>
    <property type="match status" value="1"/>
</dbReference>
<dbReference type="Proteomes" id="UP000184375">
    <property type="component" value="Unassembled WGS sequence"/>
</dbReference>
<dbReference type="SUPFAM" id="SSF52317">
    <property type="entry name" value="Class I glutamine amidotransferase-like"/>
    <property type="match status" value="1"/>
</dbReference>
<dbReference type="InterPro" id="IPR001674">
    <property type="entry name" value="GMP_synth_C"/>
</dbReference>
<evidence type="ECO:0000256" key="11">
    <source>
        <dbReference type="PROSITE-ProRule" id="PRU00886"/>
    </source>
</evidence>
<organism evidence="13 14">
    <name type="scientific">Caldanaerovirga acetigignens</name>
    <dbReference type="NCBI Taxonomy" id="447595"/>
    <lineage>
        <taxon>Bacteria</taxon>
        <taxon>Bacillati</taxon>
        <taxon>Bacillota</taxon>
        <taxon>Clostridia</taxon>
        <taxon>Thermosediminibacterales</taxon>
        <taxon>Thermosediminibacteraceae</taxon>
        <taxon>Caldanaerovirga</taxon>
    </lineage>
</organism>
<dbReference type="GO" id="GO:0005524">
    <property type="term" value="F:ATP binding"/>
    <property type="evidence" value="ECO:0007669"/>
    <property type="project" value="UniProtKB-UniRule"/>
</dbReference>
<evidence type="ECO:0000313" key="14">
    <source>
        <dbReference type="Proteomes" id="UP000184375"/>
    </source>
</evidence>
<dbReference type="PROSITE" id="PS51553">
    <property type="entry name" value="GMPS_ATP_PPASE"/>
    <property type="match status" value="1"/>
</dbReference>
<dbReference type="PANTHER" id="PTHR11922">
    <property type="entry name" value="GMP SYNTHASE-RELATED"/>
    <property type="match status" value="1"/>
</dbReference>
<name>A0A1M7ITK7_9FIRM</name>
<comment type="catalytic activity">
    <reaction evidence="10">
        <text>XMP + L-glutamine + ATP + H2O = GMP + L-glutamate + AMP + diphosphate + 2 H(+)</text>
        <dbReference type="Rhea" id="RHEA:11680"/>
        <dbReference type="ChEBI" id="CHEBI:15377"/>
        <dbReference type="ChEBI" id="CHEBI:15378"/>
        <dbReference type="ChEBI" id="CHEBI:29985"/>
        <dbReference type="ChEBI" id="CHEBI:30616"/>
        <dbReference type="ChEBI" id="CHEBI:33019"/>
        <dbReference type="ChEBI" id="CHEBI:57464"/>
        <dbReference type="ChEBI" id="CHEBI:58115"/>
        <dbReference type="ChEBI" id="CHEBI:58359"/>
        <dbReference type="ChEBI" id="CHEBI:456215"/>
        <dbReference type="EC" id="6.3.5.2"/>
    </reaction>
</comment>
<keyword evidence="8 10" id="KW-0067">ATP-binding</keyword>
<dbReference type="NCBIfam" id="TIGR00884">
    <property type="entry name" value="guaA_Cterm"/>
    <property type="match status" value="1"/>
</dbReference>
<evidence type="ECO:0000259" key="12">
    <source>
        <dbReference type="PROSITE" id="PS51553"/>
    </source>
</evidence>
<dbReference type="HAMAP" id="MF_00345">
    <property type="entry name" value="GMP_synthase_B"/>
    <property type="match status" value="1"/>
</dbReference>
<dbReference type="Pfam" id="PF00958">
    <property type="entry name" value="GMP_synt_C"/>
    <property type="match status" value="1"/>
</dbReference>
<comment type="function">
    <text evidence="1 10">Catalyzes the synthesis of GMP from XMP.</text>
</comment>
<keyword evidence="9 10" id="KW-0315">Glutamine amidotransferase</keyword>
<dbReference type="FunFam" id="3.40.50.620:FF:000001">
    <property type="entry name" value="GMP synthase [glutamine-hydrolyzing]"/>
    <property type="match status" value="1"/>
</dbReference>
<dbReference type="GO" id="GO:0003921">
    <property type="term" value="F:GMP synthase activity"/>
    <property type="evidence" value="ECO:0007669"/>
    <property type="project" value="InterPro"/>
</dbReference>
<evidence type="ECO:0000256" key="1">
    <source>
        <dbReference type="ARBA" id="ARBA00002332"/>
    </source>
</evidence>
<feature type="active site" evidence="10">
    <location>
        <position position="171"/>
    </location>
</feature>
<feature type="active site" evidence="10">
    <location>
        <position position="173"/>
    </location>
</feature>
<dbReference type="SUPFAM" id="SSF54810">
    <property type="entry name" value="GMP synthetase C-terminal dimerisation domain"/>
    <property type="match status" value="1"/>
</dbReference>
<dbReference type="STRING" id="447595.SAMN05660826_01030"/>
<sequence>MPLKDRETVVILDFGGQYSQLIARRVREAHIYSEILPYDTPLERLLDKKPKAIILSGGPASVYSKDAPHCDKRLFETGIPILGICYGMQLMCHLLGGRVEAARAGEYGRAELSVVEEGGLFDGLEKKIQVWMSHGDSIVELPEGFKTLAFTQITPHAAVSNGKNLFGVQFHPEVVHTPDGKKILSNFLYKIAGCSGSWTAEAFVEEQVRLIRERVGNKRALCALSGGVDSSVAAVIAHRAIGDNLTCIFVDHGLLRKGEKEQVENTFREKFQMNLIVVDAKERFLKKLEGVTDPETKRKIIGEEFIRVFEDEAKKLGRIDFLVQGTLYPDVIESGTKTAAVIKSHHNVGGLPENLDFELIEPLRDLFKDEVREVGLKLGLPEEIVFRHPFPGPGLAVRILGEITTEKLRIVREADAIVTEEIKKAGLYGDIWQAFAVLTDVKSVGVMGDSRTYAYTVAVRAVTSEDGMTADWAKIPYDVLDKISRRITGEVPGVNRVVFDITSKPPATIEWE</sequence>
<keyword evidence="7 10" id="KW-0658">Purine biosynthesis</keyword>
<dbReference type="GO" id="GO:0005829">
    <property type="term" value="C:cytosol"/>
    <property type="evidence" value="ECO:0007669"/>
    <property type="project" value="TreeGrafter"/>
</dbReference>
<proteinExistence type="inferred from homology"/>
<dbReference type="InterPro" id="IPR029062">
    <property type="entry name" value="Class_I_gatase-like"/>
</dbReference>
<dbReference type="InterPro" id="IPR014729">
    <property type="entry name" value="Rossmann-like_a/b/a_fold"/>
</dbReference>
<dbReference type="InterPro" id="IPR022955">
    <property type="entry name" value="GMP_synthase"/>
</dbReference>
<keyword evidence="5 10" id="KW-0547">Nucleotide-binding</keyword>
<dbReference type="NCBIfam" id="TIGR00888">
    <property type="entry name" value="guaA_Nterm"/>
    <property type="match status" value="1"/>
</dbReference>
<evidence type="ECO:0000256" key="9">
    <source>
        <dbReference type="ARBA" id="ARBA00022962"/>
    </source>
</evidence>
<evidence type="ECO:0000256" key="6">
    <source>
        <dbReference type="ARBA" id="ARBA00022749"/>
    </source>
</evidence>
<dbReference type="EC" id="6.3.5.2" evidence="10"/>
<dbReference type="UniPathway" id="UPA00189">
    <property type="reaction ID" value="UER00296"/>
</dbReference>
<dbReference type="InterPro" id="IPR026598">
    <property type="entry name" value="GMP_synthase_B"/>
</dbReference>
<feature type="binding site" evidence="11">
    <location>
        <begin position="225"/>
        <end position="231"/>
    </location>
    <ligand>
        <name>ATP</name>
        <dbReference type="ChEBI" id="CHEBI:30616"/>
    </ligand>
</feature>
<dbReference type="Gene3D" id="3.40.50.620">
    <property type="entry name" value="HUPs"/>
    <property type="match status" value="1"/>
</dbReference>
<comment type="pathway">
    <text evidence="2 10">Purine metabolism; GMP biosynthesis; GMP from XMP (L-Gln route): step 1/1.</text>
</comment>
<dbReference type="Gene3D" id="3.30.300.10">
    <property type="match status" value="1"/>
</dbReference>
<feature type="active site" description="Nucleophile" evidence="10">
    <location>
        <position position="85"/>
    </location>
</feature>
<protein>
    <recommendedName>
        <fullName evidence="10">GMP synthase [glutamine-hydrolyzing]</fullName>
        <ecNumber evidence="10">6.3.5.2</ecNumber>
    </recommendedName>
    <alternativeName>
        <fullName evidence="10">GMP synthetase</fullName>
    </alternativeName>
    <alternativeName>
        <fullName evidence="10">Glutamine amidotransferase</fullName>
    </alternativeName>
</protein>
<keyword evidence="4 10" id="KW-0436">Ligase</keyword>
<evidence type="ECO:0000256" key="10">
    <source>
        <dbReference type="HAMAP-Rule" id="MF_00344"/>
    </source>
</evidence>
<feature type="domain" description="GMPS ATP-PPase" evidence="12">
    <location>
        <begin position="198"/>
        <end position="387"/>
    </location>
</feature>
<keyword evidence="14" id="KW-1185">Reference proteome</keyword>
<dbReference type="AlphaFoldDB" id="A0A1M7ITK7"/>
<evidence type="ECO:0000256" key="8">
    <source>
        <dbReference type="ARBA" id="ARBA00022840"/>
    </source>
</evidence>
<dbReference type="PRINTS" id="PR00097">
    <property type="entry name" value="ANTSNTHASEII"/>
</dbReference>
<dbReference type="InterPro" id="IPR025777">
    <property type="entry name" value="GMPS_ATP_PPase_dom"/>
</dbReference>
<comment type="subunit">
    <text evidence="10">Homodimer.</text>
</comment>
<evidence type="ECO:0000256" key="3">
    <source>
        <dbReference type="ARBA" id="ARBA00011264"/>
    </source>
</evidence>
<dbReference type="CDD" id="cd01742">
    <property type="entry name" value="GATase1_GMP_Synthase"/>
    <property type="match status" value="1"/>
</dbReference>
<accession>A0A1M7ITK7</accession>
<dbReference type="CDD" id="cd01997">
    <property type="entry name" value="GMP_synthase_C"/>
    <property type="match status" value="1"/>
</dbReference>
<dbReference type="SUPFAM" id="SSF52402">
    <property type="entry name" value="Adenine nucleotide alpha hydrolases-like"/>
    <property type="match status" value="1"/>
</dbReference>
<dbReference type="InterPro" id="IPR004739">
    <property type="entry name" value="GMP_synth_GATase"/>
</dbReference>
<dbReference type="PRINTS" id="PR00096">
    <property type="entry name" value="GATASE"/>
</dbReference>
<dbReference type="PROSITE" id="PS51273">
    <property type="entry name" value="GATASE_TYPE_1"/>
    <property type="match status" value="1"/>
</dbReference>
<dbReference type="NCBIfam" id="NF000848">
    <property type="entry name" value="PRK00074.1"/>
    <property type="match status" value="1"/>
</dbReference>
<comment type="subunit">
    <text evidence="3">Heterodimer composed of a glutamine amidotransferase subunit (A) and a GMP-binding subunit (B).</text>
</comment>
<evidence type="ECO:0000256" key="5">
    <source>
        <dbReference type="ARBA" id="ARBA00022741"/>
    </source>
</evidence>
<reference evidence="14" key="1">
    <citation type="submission" date="2016-11" db="EMBL/GenBank/DDBJ databases">
        <authorList>
            <person name="Varghese N."/>
            <person name="Submissions S."/>
        </authorList>
    </citation>
    <scope>NUCLEOTIDE SEQUENCE [LARGE SCALE GENOMIC DNA]</scope>
    <source>
        <strain evidence="14">DSM 18802</strain>
    </source>
</reference>
<evidence type="ECO:0000256" key="4">
    <source>
        <dbReference type="ARBA" id="ARBA00022598"/>
    </source>
</evidence>
<dbReference type="InterPro" id="IPR017926">
    <property type="entry name" value="GATASE"/>
</dbReference>
<dbReference type="Pfam" id="PF00117">
    <property type="entry name" value="GATase"/>
    <property type="match status" value="1"/>
</dbReference>
<dbReference type="OrthoDB" id="9802219at2"/>
<evidence type="ECO:0000256" key="2">
    <source>
        <dbReference type="ARBA" id="ARBA00005153"/>
    </source>
</evidence>
<dbReference type="EMBL" id="FRCR01000005">
    <property type="protein sequence ID" value="SHM44061.1"/>
    <property type="molecule type" value="Genomic_DNA"/>
</dbReference>
<dbReference type="PANTHER" id="PTHR11922:SF2">
    <property type="entry name" value="GMP SYNTHASE [GLUTAMINE-HYDROLYZING]"/>
    <property type="match status" value="1"/>
</dbReference>
<dbReference type="HAMAP" id="MF_00344">
    <property type="entry name" value="GMP_synthase"/>
    <property type="match status" value="1"/>
</dbReference>
<evidence type="ECO:0000256" key="7">
    <source>
        <dbReference type="ARBA" id="ARBA00022755"/>
    </source>
</evidence>
<keyword evidence="6 10" id="KW-0332">GMP biosynthesis</keyword>
<evidence type="ECO:0000313" key="13">
    <source>
        <dbReference type="EMBL" id="SHM44061.1"/>
    </source>
</evidence>
<dbReference type="InterPro" id="IPR022310">
    <property type="entry name" value="NAD/GMP_synthase"/>
</dbReference>
<dbReference type="FunFam" id="3.40.50.880:FF:000001">
    <property type="entry name" value="GMP synthase [glutamine-hydrolyzing]"/>
    <property type="match status" value="1"/>
</dbReference>
<dbReference type="FunFam" id="3.30.300.10:FF:000002">
    <property type="entry name" value="GMP synthase [glutamine-hydrolyzing]"/>
    <property type="match status" value="1"/>
</dbReference>
<gene>
    <name evidence="10" type="primary">guaA</name>
    <name evidence="13" type="ORF">SAMN05660826_01030</name>
</gene>
<dbReference type="RefSeq" id="WP_073255673.1">
    <property type="nucleotide sequence ID" value="NZ_FRCR01000005.1"/>
</dbReference>
<dbReference type="Gene3D" id="3.40.50.880">
    <property type="match status" value="1"/>
</dbReference>